<accession>A0A9P9AGH8</accession>
<keyword evidence="5" id="KW-1185">Reference proteome</keyword>
<dbReference type="SMART" id="SM00248">
    <property type="entry name" value="ANK"/>
    <property type="match status" value="2"/>
</dbReference>
<dbReference type="Gene3D" id="1.25.40.20">
    <property type="entry name" value="Ankyrin repeat-containing domain"/>
    <property type="match status" value="1"/>
</dbReference>
<evidence type="ECO:0008006" key="6">
    <source>
        <dbReference type="Google" id="ProtNLM"/>
    </source>
</evidence>
<evidence type="ECO:0000313" key="5">
    <source>
        <dbReference type="Proteomes" id="UP000777438"/>
    </source>
</evidence>
<feature type="repeat" description="ANK" evidence="3">
    <location>
        <begin position="15"/>
        <end position="36"/>
    </location>
</feature>
<reference evidence="4 5" key="1">
    <citation type="journal article" date="2021" name="Nat. Commun.">
        <title>Genetic determinants of endophytism in the Arabidopsis root mycobiome.</title>
        <authorList>
            <person name="Mesny F."/>
            <person name="Miyauchi S."/>
            <person name="Thiergart T."/>
            <person name="Pickel B."/>
            <person name="Atanasova L."/>
            <person name="Karlsson M."/>
            <person name="Huettel B."/>
            <person name="Barry K.W."/>
            <person name="Haridas S."/>
            <person name="Chen C."/>
            <person name="Bauer D."/>
            <person name="Andreopoulos W."/>
            <person name="Pangilinan J."/>
            <person name="LaButti K."/>
            <person name="Riley R."/>
            <person name="Lipzen A."/>
            <person name="Clum A."/>
            <person name="Drula E."/>
            <person name="Henrissat B."/>
            <person name="Kohler A."/>
            <person name="Grigoriev I.V."/>
            <person name="Martin F.M."/>
            <person name="Hacquard S."/>
        </authorList>
    </citation>
    <scope>NUCLEOTIDE SEQUENCE [LARGE SCALE GENOMIC DNA]</scope>
    <source>
        <strain evidence="4 5">MPI-CAGE-CH-0241</strain>
    </source>
</reference>
<dbReference type="InterPro" id="IPR036770">
    <property type="entry name" value="Ankyrin_rpt-contain_sf"/>
</dbReference>
<evidence type="ECO:0000256" key="1">
    <source>
        <dbReference type="ARBA" id="ARBA00022737"/>
    </source>
</evidence>
<dbReference type="Pfam" id="PF12796">
    <property type="entry name" value="Ank_2"/>
    <property type="match status" value="1"/>
</dbReference>
<dbReference type="PANTHER" id="PTHR24198">
    <property type="entry name" value="ANKYRIN REPEAT AND PROTEIN KINASE DOMAIN-CONTAINING PROTEIN"/>
    <property type="match status" value="1"/>
</dbReference>
<comment type="caution">
    <text evidence="4">The sequence shown here is derived from an EMBL/GenBank/DDBJ whole genome shotgun (WGS) entry which is preliminary data.</text>
</comment>
<evidence type="ECO:0000256" key="2">
    <source>
        <dbReference type="ARBA" id="ARBA00023043"/>
    </source>
</evidence>
<evidence type="ECO:0000256" key="3">
    <source>
        <dbReference type="PROSITE-ProRule" id="PRU00023"/>
    </source>
</evidence>
<dbReference type="Proteomes" id="UP000777438">
    <property type="component" value="Unassembled WGS sequence"/>
</dbReference>
<name>A0A9P9AGH8_9HYPO</name>
<evidence type="ECO:0000313" key="4">
    <source>
        <dbReference type="EMBL" id="KAH6876689.1"/>
    </source>
</evidence>
<dbReference type="PROSITE" id="PS50088">
    <property type="entry name" value="ANK_REPEAT"/>
    <property type="match status" value="1"/>
</dbReference>
<dbReference type="PANTHER" id="PTHR24198:SF165">
    <property type="entry name" value="ANKYRIN REPEAT-CONTAINING PROTEIN-RELATED"/>
    <property type="match status" value="1"/>
</dbReference>
<protein>
    <recommendedName>
        <fullName evidence="6">Ankyrin</fullName>
    </recommendedName>
</protein>
<dbReference type="PROSITE" id="PS50297">
    <property type="entry name" value="ANK_REP_REGION"/>
    <property type="match status" value="1"/>
</dbReference>
<gene>
    <name evidence="4" type="ORF">B0T10DRAFT_414109</name>
</gene>
<dbReference type="SUPFAM" id="SSF48403">
    <property type="entry name" value="Ankyrin repeat"/>
    <property type="match status" value="1"/>
</dbReference>
<dbReference type="EMBL" id="JAGPYM010000033">
    <property type="protein sequence ID" value="KAH6876689.1"/>
    <property type="molecule type" value="Genomic_DNA"/>
</dbReference>
<sequence length="135" mass="14511">LLIEKGIDTTVATKDGSTPLHAVSQNGHVKVVRQLLTTPGVETSRAGNHGRTALFFASRCGYNNAVQDIRVLQLLVQHAKRAGSPIPNDPAPVNATLIPFDHESDWCDACTLSIREGCGYSCRVCDSGGFYLCVE</sequence>
<organism evidence="4 5">
    <name type="scientific">Thelonectria olida</name>
    <dbReference type="NCBI Taxonomy" id="1576542"/>
    <lineage>
        <taxon>Eukaryota</taxon>
        <taxon>Fungi</taxon>
        <taxon>Dikarya</taxon>
        <taxon>Ascomycota</taxon>
        <taxon>Pezizomycotina</taxon>
        <taxon>Sordariomycetes</taxon>
        <taxon>Hypocreomycetidae</taxon>
        <taxon>Hypocreales</taxon>
        <taxon>Nectriaceae</taxon>
        <taxon>Thelonectria</taxon>
    </lineage>
</organism>
<keyword evidence="1" id="KW-0677">Repeat</keyword>
<proteinExistence type="predicted"/>
<dbReference type="OrthoDB" id="5090127at2759"/>
<dbReference type="InterPro" id="IPR002110">
    <property type="entry name" value="Ankyrin_rpt"/>
</dbReference>
<dbReference type="AlphaFoldDB" id="A0A9P9AGH8"/>
<keyword evidence="2 3" id="KW-0040">ANK repeat</keyword>
<feature type="non-terminal residue" evidence="4">
    <location>
        <position position="1"/>
    </location>
</feature>